<dbReference type="Proteomes" id="UP000306102">
    <property type="component" value="Unassembled WGS sequence"/>
</dbReference>
<dbReference type="GO" id="GO:0034605">
    <property type="term" value="P:cellular response to heat"/>
    <property type="evidence" value="ECO:0007669"/>
    <property type="project" value="TreeGrafter"/>
</dbReference>
<keyword evidence="6" id="KW-0238">DNA-binding</keyword>
<dbReference type="GO" id="GO:0003700">
    <property type="term" value="F:DNA-binding transcription factor activity"/>
    <property type="evidence" value="ECO:0007669"/>
    <property type="project" value="InterPro"/>
</dbReference>
<feature type="coiled-coil region" evidence="12">
    <location>
        <begin position="156"/>
        <end position="197"/>
    </location>
</feature>
<accession>A0A4S4EYK3</accession>
<evidence type="ECO:0000256" key="12">
    <source>
        <dbReference type="SAM" id="Coils"/>
    </source>
</evidence>
<evidence type="ECO:0000256" key="5">
    <source>
        <dbReference type="ARBA" id="ARBA00023016"/>
    </source>
</evidence>
<dbReference type="PROSITE" id="PS00434">
    <property type="entry name" value="HSF_DOMAIN"/>
    <property type="match status" value="1"/>
</dbReference>
<dbReference type="EMBL" id="SDRB02001176">
    <property type="protein sequence ID" value="THG21862.1"/>
    <property type="molecule type" value="Genomic_DNA"/>
</dbReference>
<feature type="region of interest" description="Disordered" evidence="13">
    <location>
        <begin position="282"/>
        <end position="301"/>
    </location>
</feature>
<evidence type="ECO:0000256" key="9">
    <source>
        <dbReference type="ARBA" id="ARBA00055747"/>
    </source>
</evidence>
<dbReference type="SMR" id="A0A4S4EYK3"/>
<dbReference type="FunFam" id="1.10.10.10:FF:000057">
    <property type="entry name" value="Heat shock transcription factor 1"/>
    <property type="match status" value="1"/>
</dbReference>
<feature type="region of interest" description="Disordered" evidence="13">
    <location>
        <begin position="12"/>
        <end position="33"/>
    </location>
</feature>
<dbReference type="InterPro" id="IPR036390">
    <property type="entry name" value="WH_DNA-bd_sf"/>
</dbReference>
<evidence type="ECO:0000256" key="13">
    <source>
        <dbReference type="SAM" id="MobiDB-lite"/>
    </source>
</evidence>
<evidence type="ECO:0000313" key="16">
    <source>
        <dbReference type="Proteomes" id="UP000306102"/>
    </source>
</evidence>
<comment type="subcellular location">
    <subcellularLocation>
        <location evidence="1">Nucleus</location>
    </subcellularLocation>
</comment>
<evidence type="ECO:0000256" key="2">
    <source>
        <dbReference type="ARBA" id="ARBA00006403"/>
    </source>
</evidence>
<dbReference type="PANTHER" id="PTHR10015">
    <property type="entry name" value="HEAT SHOCK TRANSCRIPTION FACTOR"/>
    <property type="match status" value="1"/>
</dbReference>
<evidence type="ECO:0000256" key="3">
    <source>
        <dbReference type="ARBA" id="ARBA00022553"/>
    </source>
</evidence>
<gene>
    <name evidence="15" type="ORF">TEA_021202</name>
</gene>
<evidence type="ECO:0000256" key="7">
    <source>
        <dbReference type="ARBA" id="ARBA00023163"/>
    </source>
</evidence>
<evidence type="ECO:0000256" key="4">
    <source>
        <dbReference type="ARBA" id="ARBA00023015"/>
    </source>
</evidence>
<comment type="function">
    <text evidence="9">DNA-binding protein that specifically binds heat shock promoter elements (HSE) and activates transcription.</text>
</comment>
<dbReference type="STRING" id="542762.A0A4S4EYK3"/>
<evidence type="ECO:0000256" key="1">
    <source>
        <dbReference type="ARBA" id="ARBA00004123"/>
    </source>
</evidence>
<keyword evidence="8" id="KW-0539">Nucleus</keyword>
<proteinExistence type="inferred from homology"/>
<dbReference type="PRINTS" id="PR00056">
    <property type="entry name" value="HSFDOMAIN"/>
</dbReference>
<dbReference type="SMART" id="SM00415">
    <property type="entry name" value="HSF"/>
    <property type="match status" value="1"/>
</dbReference>
<dbReference type="Gene3D" id="1.10.10.10">
    <property type="entry name" value="Winged helix-like DNA-binding domain superfamily/Winged helix DNA-binding domain"/>
    <property type="match status" value="1"/>
</dbReference>
<dbReference type="SUPFAM" id="SSF46785">
    <property type="entry name" value="Winged helix' DNA-binding domain"/>
    <property type="match status" value="1"/>
</dbReference>
<dbReference type="PANTHER" id="PTHR10015:SF338">
    <property type="entry name" value="HEAT STRESS TRANSCRIPTION FACTOR A-2"/>
    <property type="match status" value="1"/>
</dbReference>
<keyword evidence="7" id="KW-0804">Transcription</keyword>
<evidence type="ECO:0000256" key="10">
    <source>
        <dbReference type="ARBA" id="ARBA00081483"/>
    </source>
</evidence>
<keyword evidence="3" id="KW-0597">Phosphoprotein</keyword>
<organism evidence="15 16">
    <name type="scientific">Camellia sinensis var. sinensis</name>
    <name type="common">China tea</name>
    <dbReference type="NCBI Taxonomy" id="542762"/>
    <lineage>
        <taxon>Eukaryota</taxon>
        <taxon>Viridiplantae</taxon>
        <taxon>Streptophyta</taxon>
        <taxon>Embryophyta</taxon>
        <taxon>Tracheophyta</taxon>
        <taxon>Spermatophyta</taxon>
        <taxon>Magnoliopsida</taxon>
        <taxon>eudicotyledons</taxon>
        <taxon>Gunneridae</taxon>
        <taxon>Pentapetalae</taxon>
        <taxon>asterids</taxon>
        <taxon>Ericales</taxon>
        <taxon>Theaceae</taxon>
        <taxon>Camellia</taxon>
    </lineage>
</organism>
<keyword evidence="16" id="KW-1185">Reference proteome</keyword>
<dbReference type="AlphaFoldDB" id="A0A4S4EYK3"/>
<feature type="compositionally biased region" description="Low complexity" evidence="13">
    <location>
        <begin position="12"/>
        <end position="26"/>
    </location>
</feature>
<dbReference type="GO" id="GO:0006357">
    <property type="term" value="P:regulation of transcription by RNA polymerase II"/>
    <property type="evidence" value="ECO:0007669"/>
    <property type="project" value="TreeGrafter"/>
</dbReference>
<evidence type="ECO:0000313" key="15">
    <source>
        <dbReference type="EMBL" id="THG21862.1"/>
    </source>
</evidence>
<comment type="caution">
    <text evidence="15">The sequence shown here is derived from an EMBL/GenBank/DDBJ whole genome shotgun (WGS) entry which is preliminary data.</text>
</comment>
<keyword evidence="4" id="KW-0805">Transcription regulation</keyword>
<sequence>MEVVIVKEEETTVISSSSSSLSSSSSPRPMEGLHDVGPPPFLSKTFEMVEDPSSDSVVSWSRARNSFVVWDSHKFSTTLLPRYFKHNNFSSFIRQLNTYGFKKVDPDRWEFANEGFLGGQKHLLKTIKRRRNVAQNMQQEVGACVELGQYGMEEELERLRRDRNMLMAEIVKLRQQQQNARDKVSGMEERIRNTERKQHQMMSFLAKALSSPSFVQQYVDKYLQKRKQRGVEIGRKRRLTMSPSVENLEEVASFTVEIGQEQEDLVNIESDMETLFSAALDNESSSDIDPKPESILTSSGTNLDNVSETMWEEFFTEGVIGGNEEGEVLVGNQLEVDVEVEDLATTSADWAEDLQELVDQMGFLSEEYQGNTVNVKSSCLSFGMFVGHGKLTAGIKDWQL</sequence>
<evidence type="ECO:0000256" key="8">
    <source>
        <dbReference type="ARBA" id="ARBA00023242"/>
    </source>
</evidence>
<dbReference type="GO" id="GO:0000978">
    <property type="term" value="F:RNA polymerase II cis-regulatory region sequence-specific DNA binding"/>
    <property type="evidence" value="ECO:0007669"/>
    <property type="project" value="TreeGrafter"/>
</dbReference>
<reference evidence="15 16" key="1">
    <citation type="journal article" date="2018" name="Proc. Natl. Acad. Sci. U.S.A.">
        <title>Draft genome sequence of Camellia sinensis var. sinensis provides insights into the evolution of the tea genome and tea quality.</title>
        <authorList>
            <person name="Wei C."/>
            <person name="Yang H."/>
            <person name="Wang S."/>
            <person name="Zhao J."/>
            <person name="Liu C."/>
            <person name="Gao L."/>
            <person name="Xia E."/>
            <person name="Lu Y."/>
            <person name="Tai Y."/>
            <person name="She G."/>
            <person name="Sun J."/>
            <person name="Cao H."/>
            <person name="Tong W."/>
            <person name="Gao Q."/>
            <person name="Li Y."/>
            <person name="Deng W."/>
            <person name="Jiang X."/>
            <person name="Wang W."/>
            <person name="Chen Q."/>
            <person name="Zhang S."/>
            <person name="Li H."/>
            <person name="Wu J."/>
            <person name="Wang P."/>
            <person name="Li P."/>
            <person name="Shi C."/>
            <person name="Zheng F."/>
            <person name="Jian J."/>
            <person name="Huang B."/>
            <person name="Shan D."/>
            <person name="Shi M."/>
            <person name="Fang C."/>
            <person name="Yue Y."/>
            <person name="Li F."/>
            <person name="Li D."/>
            <person name="Wei S."/>
            <person name="Han B."/>
            <person name="Jiang C."/>
            <person name="Yin Y."/>
            <person name="Xia T."/>
            <person name="Zhang Z."/>
            <person name="Bennetzen J.L."/>
            <person name="Zhao S."/>
            <person name="Wan X."/>
        </authorList>
    </citation>
    <scope>NUCLEOTIDE SEQUENCE [LARGE SCALE GENOMIC DNA]</scope>
    <source>
        <strain evidence="16">cv. Shuchazao</strain>
        <tissue evidence="15">Leaf</tissue>
    </source>
</reference>
<evidence type="ECO:0000259" key="14">
    <source>
        <dbReference type="PROSITE" id="PS00434"/>
    </source>
</evidence>
<name>A0A4S4EYK3_CAMSN</name>
<evidence type="ECO:0000256" key="6">
    <source>
        <dbReference type="ARBA" id="ARBA00023125"/>
    </source>
</evidence>
<dbReference type="GO" id="GO:0005634">
    <property type="term" value="C:nucleus"/>
    <property type="evidence" value="ECO:0007669"/>
    <property type="project" value="UniProtKB-SubCell"/>
</dbReference>
<dbReference type="Pfam" id="PF00447">
    <property type="entry name" value="HSF_DNA-bind"/>
    <property type="match status" value="1"/>
</dbReference>
<keyword evidence="12" id="KW-0175">Coiled coil</keyword>
<dbReference type="InterPro" id="IPR036388">
    <property type="entry name" value="WH-like_DNA-bd_sf"/>
</dbReference>
<keyword evidence="5" id="KW-0346">Stress response</keyword>
<dbReference type="InterPro" id="IPR000232">
    <property type="entry name" value="HSF_DNA-bd"/>
</dbReference>
<feature type="domain" description="HSF-type DNA-binding" evidence="14">
    <location>
        <begin position="80"/>
        <end position="104"/>
    </location>
</feature>
<protein>
    <recommendedName>
        <fullName evidence="10">Heat stress transcription factor</fullName>
    </recommendedName>
</protein>
<comment type="similarity">
    <text evidence="2 11">Belongs to the HSF family.</text>
</comment>
<evidence type="ECO:0000256" key="11">
    <source>
        <dbReference type="RuleBase" id="RU004020"/>
    </source>
</evidence>